<dbReference type="PANTHER" id="PTHR24124:SF14">
    <property type="entry name" value="CHROMOSOME UNDETERMINED SCAFFOLD_25, WHOLE GENOME SHOTGUN SEQUENCE"/>
    <property type="match status" value="1"/>
</dbReference>
<keyword evidence="2 3" id="KW-0040">ANK repeat</keyword>
<evidence type="ECO:0000256" key="2">
    <source>
        <dbReference type="ARBA" id="ARBA00023043"/>
    </source>
</evidence>
<gene>
    <name evidence="5" type="ORF">CTEN210_14655</name>
</gene>
<dbReference type="AlphaFoldDB" id="A0AAD3D5J7"/>
<name>A0AAD3D5J7_9STRA</name>
<protein>
    <submittedName>
        <fullName evidence="5">Uncharacterized protein</fullName>
    </submittedName>
</protein>
<dbReference type="InterPro" id="IPR036770">
    <property type="entry name" value="Ankyrin_rpt-contain_sf"/>
</dbReference>
<accession>A0AAD3D5J7</accession>
<feature type="region of interest" description="Disordered" evidence="4">
    <location>
        <begin position="278"/>
        <end position="320"/>
    </location>
</feature>
<dbReference type="Proteomes" id="UP001054902">
    <property type="component" value="Unassembled WGS sequence"/>
</dbReference>
<sequence length="320" mass="35251">MMLAKDKSTTLSNNSKAVKLIIKQKWDSLHRFLRTKEGMHQLTLVDPFGLSLLSICVAHNPPIELVIQMVHSNPMLTSIRDDGGLTPLHMACRCGASSAIVSLLIQNGAVPTIIDNKGKTPLHHVVEFLCDPLEVIENDRIAANDSNLDSAYAERAFVLTKKRKEKKITRDNISGNTLMSITVDDFQDLLHTIKILLFCNPKLIVWPDLEGNTPIDVVQECKACNGGDEGPKWERADIVYRTLREILISLYRRDKAIWEGQGTSCTDTLADSMDELSIGSEGSQTQETNPSTDDTSDSGTRNSGSLFQVSNAGVESRGDS</sequence>
<dbReference type="InterPro" id="IPR002110">
    <property type="entry name" value="Ankyrin_rpt"/>
</dbReference>
<comment type="caution">
    <text evidence="5">The sequence shown here is derived from an EMBL/GenBank/DDBJ whole genome shotgun (WGS) entry which is preliminary data.</text>
</comment>
<keyword evidence="6" id="KW-1185">Reference proteome</keyword>
<evidence type="ECO:0000313" key="6">
    <source>
        <dbReference type="Proteomes" id="UP001054902"/>
    </source>
</evidence>
<dbReference type="PANTHER" id="PTHR24124">
    <property type="entry name" value="ANKYRIN REPEAT FAMILY A"/>
    <property type="match status" value="1"/>
</dbReference>
<dbReference type="Pfam" id="PF12796">
    <property type="entry name" value="Ank_2"/>
    <property type="match status" value="1"/>
</dbReference>
<proteinExistence type="predicted"/>
<organism evidence="5 6">
    <name type="scientific">Chaetoceros tenuissimus</name>
    <dbReference type="NCBI Taxonomy" id="426638"/>
    <lineage>
        <taxon>Eukaryota</taxon>
        <taxon>Sar</taxon>
        <taxon>Stramenopiles</taxon>
        <taxon>Ochrophyta</taxon>
        <taxon>Bacillariophyta</taxon>
        <taxon>Coscinodiscophyceae</taxon>
        <taxon>Chaetocerotophycidae</taxon>
        <taxon>Chaetocerotales</taxon>
        <taxon>Chaetocerotaceae</taxon>
        <taxon>Chaetoceros</taxon>
    </lineage>
</organism>
<dbReference type="PROSITE" id="PS50297">
    <property type="entry name" value="ANK_REP_REGION"/>
    <property type="match status" value="1"/>
</dbReference>
<keyword evidence="1" id="KW-0677">Repeat</keyword>
<dbReference type="Gene3D" id="1.25.40.20">
    <property type="entry name" value="Ankyrin repeat-containing domain"/>
    <property type="match status" value="1"/>
</dbReference>
<dbReference type="GO" id="GO:0005634">
    <property type="term" value="C:nucleus"/>
    <property type="evidence" value="ECO:0007669"/>
    <property type="project" value="TreeGrafter"/>
</dbReference>
<reference evidence="5 6" key="1">
    <citation type="journal article" date="2021" name="Sci. Rep.">
        <title>The genome of the diatom Chaetoceros tenuissimus carries an ancient integrated fragment of an extant virus.</title>
        <authorList>
            <person name="Hongo Y."/>
            <person name="Kimura K."/>
            <person name="Takaki Y."/>
            <person name="Yoshida Y."/>
            <person name="Baba S."/>
            <person name="Kobayashi G."/>
            <person name="Nagasaki K."/>
            <person name="Hano T."/>
            <person name="Tomaru Y."/>
        </authorList>
    </citation>
    <scope>NUCLEOTIDE SEQUENCE [LARGE SCALE GENOMIC DNA]</scope>
    <source>
        <strain evidence="5 6">NIES-3715</strain>
    </source>
</reference>
<feature type="compositionally biased region" description="Polar residues" evidence="4">
    <location>
        <begin position="280"/>
        <end position="313"/>
    </location>
</feature>
<evidence type="ECO:0000313" key="5">
    <source>
        <dbReference type="EMBL" id="GFH58179.1"/>
    </source>
</evidence>
<evidence type="ECO:0000256" key="1">
    <source>
        <dbReference type="ARBA" id="ARBA00022737"/>
    </source>
</evidence>
<dbReference type="PROSITE" id="PS50088">
    <property type="entry name" value="ANK_REPEAT"/>
    <property type="match status" value="1"/>
</dbReference>
<evidence type="ECO:0000256" key="4">
    <source>
        <dbReference type="SAM" id="MobiDB-lite"/>
    </source>
</evidence>
<evidence type="ECO:0000256" key="3">
    <source>
        <dbReference type="PROSITE-ProRule" id="PRU00023"/>
    </source>
</evidence>
<feature type="repeat" description="ANK" evidence="3">
    <location>
        <begin position="83"/>
        <end position="116"/>
    </location>
</feature>
<dbReference type="GO" id="GO:0010468">
    <property type="term" value="P:regulation of gene expression"/>
    <property type="evidence" value="ECO:0007669"/>
    <property type="project" value="TreeGrafter"/>
</dbReference>
<dbReference type="SUPFAM" id="SSF48403">
    <property type="entry name" value="Ankyrin repeat"/>
    <property type="match status" value="1"/>
</dbReference>
<dbReference type="EMBL" id="BLLK01000061">
    <property type="protein sequence ID" value="GFH58179.1"/>
    <property type="molecule type" value="Genomic_DNA"/>
</dbReference>